<feature type="non-terminal residue" evidence="1">
    <location>
        <position position="369"/>
    </location>
</feature>
<dbReference type="EMBL" id="JANBPW010005431">
    <property type="protein sequence ID" value="KAJ1932632.1"/>
    <property type="molecule type" value="Genomic_DNA"/>
</dbReference>
<evidence type="ECO:0000313" key="1">
    <source>
        <dbReference type="EMBL" id="KAJ1932632.1"/>
    </source>
</evidence>
<sequence length="369" mass="40040">FDAGVVSVVTIGCRGLLRPFAGVFVNVYLNNNKQAPLVQTQPSRRRGREHVWEDELAQAAIPEARYDNLTFDVKCRPAGASDSSDEMISIGKADFSVRELISQGLVNSAEPVWLPLDSDTGEVLVLLRYDPIEDPQLLPAESITNQGSVRVRIASASNLPAADKSGTSDPYVVATINDIKVWKSEAIKKTLNPRWNQQTEVDIRMRSKTVLTLEVFDWNQIQSHTLLGAVTIPLSELPINEVIDRDYPLDNKGKATIHLQFFFKPSYVEQHDDSSPVLLNVAQSVVAAPVTVIKGGATVVGSVVGGLFSKIGGKKKNKHTESEEPEQRTLSPAATQAMMSATNMPGEGPAAAAVGMVPLQAENSESRDS</sequence>
<reference evidence="1" key="1">
    <citation type="submission" date="2022-07" db="EMBL/GenBank/DDBJ databases">
        <title>Phylogenomic reconstructions and comparative analyses of Kickxellomycotina fungi.</title>
        <authorList>
            <person name="Reynolds N.K."/>
            <person name="Stajich J.E."/>
            <person name="Barry K."/>
            <person name="Grigoriev I.V."/>
            <person name="Crous P."/>
            <person name="Smith M.E."/>
        </authorList>
    </citation>
    <scope>NUCLEOTIDE SEQUENCE</scope>
    <source>
        <strain evidence="1">NRRL 5244</strain>
    </source>
</reference>
<gene>
    <name evidence="1" type="primary">TCB2_2</name>
    <name evidence="1" type="ORF">FBU59_006305</name>
</gene>
<organism evidence="1 2">
    <name type="scientific">Linderina macrospora</name>
    <dbReference type="NCBI Taxonomy" id="4868"/>
    <lineage>
        <taxon>Eukaryota</taxon>
        <taxon>Fungi</taxon>
        <taxon>Fungi incertae sedis</taxon>
        <taxon>Zoopagomycota</taxon>
        <taxon>Kickxellomycotina</taxon>
        <taxon>Kickxellomycetes</taxon>
        <taxon>Kickxellales</taxon>
        <taxon>Kickxellaceae</taxon>
        <taxon>Linderina</taxon>
    </lineage>
</organism>
<proteinExistence type="predicted"/>
<keyword evidence="2" id="KW-1185">Reference proteome</keyword>
<dbReference type="Proteomes" id="UP001150603">
    <property type="component" value="Unassembled WGS sequence"/>
</dbReference>
<protein>
    <submittedName>
        <fullName evidence="1">Tricalbin-2</fullName>
    </submittedName>
</protein>
<name>A0ACC1J0G8_9FUNG</name>
<comment type="caution">
    <text evidence="1">The sequence shown here is derived from an EMBL/GenBank/DDBJ whole genome shotgun (WGS) entry which is preliminary data.</text>
</comment>
<feature type="non-terminal residue" evidence="1">
    <location>
        <position position="1"/>
    </location>
</feature>
<evidence type="ECO:0000313" key="2">
    <source>
        <dbReference type="Proteomes" id="UP001150603"/>
    </source>
</evidence>
<accession>A0ACC1J0G8</accession>